<reference evidence="5" key="1">
    <citation type="submission" date="2025-08" db="UniProtKB">
        <authorList>
            <consortium name="RefSeq"/>
        </authorList>
    </citation>
    <scope>IDENTIFICATION</scope>
    <source>
        <tissue evidence="5">Total insect</tissue>
    </source>
</reference>
<dbReference type="FunFam" id="3.90.640.10:FF:000021">
    <property type="entry name" value="Heat shock protein 14"/>
    <property type="match status" value="1"/>
</dbReference>
<dbReference type="KEGG" id="tpal:117642582"/>
<keyword evidence="2" id="KW-0547">Nucleotide-binding</keyword>
<keyword evidence="3" id="KW-0067">ATP-binding</keyword>
<evidence type="ECO:0000256" key="1">
    <source>
        <dbReference type="ARBA" id="ARBA00007381"/>
    </source>
</evidence>
<accession>A0A6P8YIE3</accession>
<dbReference type="PRINTS" id="PR00301">
    <property type="entry name" value="HEATSHOCK70"/>
</dbReference>
<dbReference type="SUPFAM" id="SSF100920">
    <property type="entry name" value="Heat shock protein 70kD (HSP70), peptide-binding domain"/>
    <property type="match status" value="1"/>
</dbReference>
<evidence type="ECO:0000256" key="2">
    <source>
        <dbReference type="ARBA" id="ARBA00022741"/>
    </source>
</evidence>
<dbReference type="Gene3D" id="3.90.640.10">
    <property type="entry name" value="Actin, Chain A, domain 4"/>
    <property type="match status" value="1"/>
</dbReference>
<dbReference type="OrthoDB" id="29851at2759"/>
<dbReference type="SUPFAM" id="SSF53067">
    <property type="entry name" value="Actin-like ATPase domain"/>
    <property type="match status" value="2"/>
</dbReference>
<dbReference type="GeneID" id="117642582"/>
<dbReference type="InterPro" id="IPR013126">
    <property type="entry name" value="Hsp_70_fam"/>
</dbReference>
<dbReference type="Gene3D" id="3.30.30.30">
    <property type="match status" value="1"/>
</dbReference>
<dbReference type="GO" id="GO:0005634">
    <property type="term" value="C:nucleus"/>
    <property type="evidence" value="ECO:0007669"/>
    <property type="project" value="TreeGrafter"/>
</dbReference>
<organism evidence="5">
    <name type="scientific">Thrips palmi</name>
    <name type="common">Melon thrips</name>
    <dbReference type="NCBI Taxonomy" id="161013"/>
    <lineage>
        <taxon>Eukaryota</taxon>
        <taxon>Metazoa</taxon>
        <taxon>Ecdysozoa</taxon>
        <taxon>Arthropoda</taxon>
        <taxon>Hexapoda</taxon>
        <taxon>Insecta</taxon>
        <taxon>Pterygota</taxon>
        <taxon>Neoptera</taxon>
        <taxon>Paraneoptera</taxon>
        <taxon>Thysanoptera</taxon>
        <taxon>Terebrantia</taxon>
        <taxon>Thripoidea</taxon>
        <taxon>Thripidae</taxon>
        <taxon>Thrips</taxon>
    </lineage>
</organism>
<evidence type="ECO:0000313" key="4">
    <source>
        <dbReference type="Proteomes" id="UP000515158"/>
    </source>
</evidence>
<name>A0A6P8YIE3_THRPL</name>
<dbReference type="PANTHER" id="PTHR45639">
    <property type="entry name" value="HSC70CB, ISOFORM G-RELATED"/>
    <property type="match status" value="1"/>
</dbReference>
<sequence length="503" mass="54123">MTTPLFGIHLGNSSGCVGIFKDGKADVLASDSGERLIPAVVSYRNNEKIVGMAAKSGMARFGACTITNNKTLMNMSISEKELADAISRSTCKIVPNDDGVHYEVEWEGKTSKRTPDQVHSLLYRKLHETASSSLHTGETTLPAVITVPVNFCSASRKEVVRAAEEAGFKALQVIDEPSATLLAHNVGQVDLNEEGYAVVYRVGGASLDVTVFWFNSGMYTLVTNIHQHNIGGHCFTEELAKFLAKEYYQKYKLDVTESRRSMAKLKGAAEICKHVLSTMQSSHCFVESLVDGVDLSSNVSRSRFESLIGPLITQFLEPVTKAIESAGITPKDVKKVVVSGGSLKIPRLQAALSAMVPDAEVLGLGPLISPDEVIAVGAAVQASFVPKGWNGDCIQLCEDVNAISQTVEFQVEGMNTKEVVAQASCPIPLRKPFTVTVPEGKSELKLTFIQGSRSLGQACLEGVPATSSVKVEVTIGREGEVHVTLADQKLEKRVSVHLESISV</sequence>
<comment type="similarity">
    <text evidence="1">Belongs to the heat shock protein 70 family.</text>
</comment>
<dbReference type="AlphaFoldDB" id="A0A6P8YIE3"/>
<dbReference type="InterPro" id="IPR043129">
    <property type="entry name" value="ATPase_NBD"/>
</dbReference>
<dbReference type="GO" id="GO:0005829">
    <property type="term" value="C:cytosol"/>
    <property type="evidence" value="ECO:0007669"/>
    <property type="project" value="TreeGrafter"/>
</dbReference>
<proteinExistence type="inferred from homology"/>
<dbReference type="Gene3D" id="3.30.420.40">
    <property type="match status" value="2"/>
</dbReference>
<evidence type="ECO:0000256" key="3">
    <source>
        <dbReference type="ARBA" id="ARBA00022840"/>
    </source>
</evidence>
<dbReference type="RefSeq" id="XP_034236775.1">
    <property type="nucleotide sequence ID" value="XM_034380884.1"/>
</dbReference>
<dbReference type="InParanoid" id="A0A6P8YIE3"/>
<protein>
    <submittedName>
        <fullName evidence="5">Heat shock 70 kDa protein 14-like</fullName>
    </submittedName>
</protein>
<dbReference type="Pfam" id="PF00012">
    <property type="entry name" value="HSP70"/>
    <property type="match status" value="1"/>
</dbReference>
<dbReference type="Proteomes" id="UP000515158">
    <property type="component" value="Unplaced"/>
</dbReference>
<dbReference type="GO" id="GO:0140662">
    <property type="term" value="F:ATP-dependent protein folding chaperone"/>
    <property type="evidence" value="ECO:0007669"/>
    <property type="project" value="InterPro"/>
</dbReference>
<dbReference type="InterPro" id="IPR029047">
    <property type="entry name" value="HSP70_peptide-bd_sf"/>
</dbReference>
<evidence type="ECO:0000313" key="5">
    <source>
        <dbReference type="RefSeq" id="XP_034236775.1"/>
    </source>
</evidence>
<dbReference type="PANTHER" id="PTHR45639:SF32">
    <property type="entry name" value="HEAT SHOCK PROTEIN PDR13"/>
    <property type="match status" value="1"/>
</dbReference>
<gene>
    <name evidence="5" type="primary">LOC117642582</name>
</gene>
<keyword evidence="4" id="KW-1185">Reference proteome</keyword>
<dbReference type="GO" id="GO:0005524">
    <property type="term" value="F:ATP binding"/>
    <property type="evidence" value="ECO:0007669"/>
    <property type="project" value="UniProtKB-KW"/>
</dbReference>